<dbReference type="AlphaFoldDB" id="A0A9D1JYD3"/>
<dbReference type="InterPro" id="IPR027417">
    <property type="entry name" value="P-loop_NTPase"/>
</dbReference>
<evidence type="ECO:0000313" key="6">
    <source>
        <dbReference type="Proteomes" id="UP000824002"/>
    </source>
</evidence>
<dbReference type="InterPro" id="IPR046842">
    <property type="entry name" value="SpoIVA_ATPase"/>
</dbReference>
<protein>
    <recommendedName>
        <fullName evidence="1">Stage IV sporulation protein A</fullName>
        <ecNumber evidence="1">3.6.1.-</ecNumber>
    </recommendedName>
    <alternativeName>
        <fullName evidence="1">Coat morphogenetic protein SpoIVA</fullName>
    </alternativeName>
</protein>
<feature type="domain" description="Stage IV sporulation protein A ATPase" evidence="2">
    <location>
        <begin position="1"/>
        <end position="237"/>
    </location>
</feature>
<comment type="caution">
    <text evidence="5">The sequence shown here is derived from an EMBL/GenBank/DDBJ whole genome shotgun (WGS) entry which is preliminary data.</text>
</comment>
<dbReference type="Pfam" id="PF20439">
    <property type="entry name" value="SpoIVA_C"/>
    <property type="match status" value="1"/>
</dbReference>
<dbReference type="InterPro" id="IPR046841">
    <property type="entry name" value="SpoIVA_middle"/>
</dbReference>
<dbReference type="SUPFAM" id="SSF52540">
    <property type="entry name" value="P-loop containing nucleoside triphosphate hydrolases"/>
    <property type="match status" value="1"/>
</dbReference>
<evidence type="ECO:0000259" key="4">
    <source>
        <dbReference type="Pfam" id="PF20439"/>
    </source>
</evidence>
<proteinExistence type="predicted"/>
<evidence type="ECO:0000313" key="5">
    <source>
        <dbReference type="EMBL" id="HIS75429.1"/>
    </source>
</evidence>
<keyword evidence="1" id="KW-0378">Hydrolase</keyword>
<reference evidence="5" key="1">
    <citation type="submission" date="2020-10" db="EMBL/GenBank/DDBJ databases">
        <authorList>
            <person name="Gilroy R."/>
        </authorList>
    </citation>
    <scope>NUCLEOTIDE SEQUENCE</scope>
    <source>
        <strain evidence="5">CHK199-13235</strain>
    </source>
</reference>
<comment type="subcellular location">
    <subcellularLocation>
        <location evidence="1">Cytoplasm</location>
    </subcellularLocation>
</comment>
<evidence type="ECO:0000259" key="3">
    <source>
        <dbReference type="Pfam" id="PF20438"/>
    </source>
</evidence>
<evidence type="ECO:0000256" key="1">
    <source>
        <dbReference type="PIRNR" id="PIRNR007466"/>
    </source>
</evidence>
<accession>A0A9D1JYD3</accession>
<keyword evidence="1" id="KW-0547">Nucleotide-binding</keyword>
<dbReference type="InterPro" id="IPR046840">
    <property type="entry name" value="SpoIVA_C"/>
</dbReference>
<dbReference type="GO" id="GO:0005737">
    <property type="term" value="C:cytoplasm"/>
    <property type="evidence" value="ECO:0007669"/>
    <property type="project" value="UniProtKB-SubCell"/>
</dbReference>
<organism evidence="5 6">
    <name type="scientific">Candidatus Merdivicinus excrementipullorum</name>
    <dbReference type="NCBI Taxonomy" id="2840867"/>
    <lineage>
        <taxon>Bacteria</taxon>
        <taxon>Bacillati</taxon>
        <taxon>Bacillota</taxon>
        <taxon>Clostridia</taxon>
        <taxon>Eubacteriales</taxon>
        <taxon>Oscillospiraceae</taxon>
        <taxon>Oscillospiraceae incertae sedis</taxon>
        <taxon>Candidatus Merdivicinus</taxon>
    </lineage>
</organism>
<comment type="function">
    <text evidence="1">ATPase. Has a role at an early stage in the morphogenesis of the spore coat.</text>
</comment>
<dbReference type="Proteomes" id="UP000824002">
    <property type="component" value="Unassembled WGS sequence"/>
</dbReference>
<feature type="domain" description="Stage IV sporulation protein A middle" evidence="3">
    <location>
        <begin position="238"/>
        <end position="416"/>
    </location>
</feature>
<feature type="domain" description="Sporulation stage IV protein A C-terminal" evidence="4">
    <location>
        <begin position="417"/>
        <end position="492"/>
    </location>
</feature>
<comment type="catalytic activity">
    <reaction evidence="1">
        <text>ATP + H2O = ADP + phosphate + H(+)</text>
        <dbReference type="Rhea" id="RHEA:13065"/>
        <dbReference type="ChEBI" id="CHEBI:15377"/>
        <dbReference type="ChEBI" id="CHEBI:15378"/>
        <dbReference type="ChEBI" id="CHEBI:30616"/>
        <dbReference type="ChEBI" id="CHEBI:43474"/>
        <dbReference type="ChEBI" id="CHEBI:456216"/>
    </reaction>
</comment>
<keyword evidence="1" id="KW-0963">Cytoplasm</keyword>
<dbReference type="InterPro" id="IPR014201">
    <property type="entry name" value="Spore_IV_A"/>
</dbReference>
<keyword evidence="1" id="KW-0067">ATP-binding</keyword>
<keyword evidence="1" id="KW-0749">Sporulation</keyword>
<dbReference type="Pfam" id="PF09547">
    <property type="entry name" value="SpoIVA_ATPase"/>
    <property type="match status" value="1"/>
</dbReference>
<dbReference type="Gene3D" id="3.40.50.300">
    <property type="entry name" value="P-loop containing nucleotide triphosphate hydrolases"/>
    <property type="match status" value="1"/>
</dbReference>
<dbReference type="PIRSF" id="PIRSF007466">
    <property type="entry name" value="SpoIVA"/>
    <property type="match status" value="1"/>
</dbReference>
<dbReference type="GO" id="GO:0016887">
    <property type="term" value="F:ATP hydrolysis activity"/>
    <property type="evidence" value="ECO:0007669"/>
    <property type="project" value="InterPro"/>
</dbReference>
<name>A0A9D1JYD3_9FIRM</name>
<dbReference type="GO" id="GO:0005524">
    <property type="term" value="F:ATP binding"/>
    <property type="evidence" value="ECO:0007669"/>
    <property type="project" value="UniProtKB-KW"/>
</dbReference>
<dbReference type="EC" id="3.6.1.-" evidence="1"/>
<sequence length="492" mass="55241">MENRNIYRDIALRTGGDIYIGIVGPVRTGKSTFIKKFMETLVIPHIKSEFVRERATDELPQSAAGKTIMTTEPKFIPEEAAQVDLDENASARVRLIDCVGYIVPSSLGYFENEAPRMVRTPWFEDEVPFNMAAEVGTRKVITDHSTLGLVLTTDGSFTDIPREEYEEAEERVIRELTELGKPFLILLNTASPRSPETKALQKQMEEKYGRPVAVVNCLELTEEDIKGLLSEMLLEFPVREIAVELPRWIISLEKGHWLKTAVFDAIREAAREMRLLRDLSGIGSALSGCEHIASVNVPKIDMGTGQARICIQLKPSLFYQILGEATGLTITDEADLMPCMKELAACQREYMKLKGALDEVAATGYGIVMPTMEELTLEEPQIVRQGGKYGVKLKASAPSIHMMRADIQTEVSPIVGSEKQSEELVKFLLDEFEENPKKIWESNIFGKSLHELVNEGLHNKLYRMPTDARMKLQETIERIINEGCNGLVCFIL</sequence>
<evidence type="ECO:0000259" key="2">
    <source>
        <dbReference type="Pfam" id="PF09547"/>
    </source>
</evidence>
<dbReference type="NCBIfam" id="TIGR02836">
    <property type="entry name" value="spore_IV_A"/>
    <property type="match status" value="1"/>
</dbReference>
<gene>
    <name evidence="5" type="primary">spoIVA</name>
    <name evidence="5" type="ORF">IAB51_01335</name>
</gene>
<dbReference type="Pfam" id="PF20438">
    <property type="entry name" value="SpoIVA_middle"/>
    <property type="match status" value="1"/>
</dbReference>
<dbReference type="EMBL" id="DVJP01000015">
    <property type="protein sequence ID" value="HIS75429.1"/>
    <property type="molecule type" value="Genomic_DNA"/>
</dbReference>
<reference evidence="5" key="2">
    <citation type="journal article" date="2021" name="PeerJ">
        <title>Extensive microbial diversity within the chicken gut microbiome revealed by metagenomics and culture.</title>
        <authorList>
            <person name="Gilroy R."/>
            <person name="Ravi A."/>
            <person name="Getino M."/>
            <person name="Pursley I."/>
            <person name="Horton D.L."/>
            <person name="Alikhan N.F."/>
            <person name="Baker D."/>
            <person name="Gharbi K."/>
            <person name="Hall N."/>
            <person name="Watson M."/>
            <person name="Adriaenssens E.M."/>
            <person name="Foster-Nyarko E."/>
            <person name="Jarju S."/>
            <person name="Secka A."/>
            <person name="Antonio M."/>
            <person name="Oren A."/>
            <person name="Chaudhuri R.R."/>
            <person name="La Ragione R."/>
            <person name="Hildebrand F."/>
            <person name="Pallen M.J."/>
        </authorList>
    </citation>
    <scope>NUCLEOTIDE SEQUENCE</scope>
    <source>
        <strain evidence="5">CHK199-13235</strain>
    </source>
</reference>
<dbReference type="GO" id="GO:0030435">
    <property type="term" value="P:sporulation resulting in formation of a cellular spore"/>
    <property type="evidence" value="ECO:0007669"/>
    <property type="project" value="UniProtKB-KW"/>
</dbReference>